<dbReference type="InterPro" id="IPR009057">
    <property type="entry name" value="Homeodomain-like_sf"/>
</dbReference>
<dbReference type="Proteomes" id="UP000215137">
    <property type="component" value="Chromosome"/>
</dbReference>
<protein>
    <submittedName>
        <fullName evidence="6">RpiR family transcriptional regulator</fullName>
    </submittedName>
</protein>
<dbReference type="Gene3D" id="3.40.50.10490">
    <property type="entry name" value="Glucose-6-phosphate isomerase like protein, domain 1"/>
    <property type="match status" value="1"/>
</dbReference>
<dbReference type="KEGG" id="bko:CKF48_20510"/>
<keyword evidence="1" id="KW-0805">Transcription regulation</keyword>
<dbReference type="PROSITE" id="PS51071">
    <property type="entry name" value="HTH_RPIR"/>
    <property type="match status" value="1"/>
</dbReference>
<dbReference type="InterPro" id="IPR000281">
    <property type="entry name" value="HTH_RpiR"/>
</dbReference>
<dbReference type="CDD" id="cd05013">
    <property type="entry name" value="SIS_RpiR"/>
    <property type="match status" value="1"/>
</dbReference>
<dbReference type="EMBL" id="CP022983">
    <property type="protein sequence ID" value="ASV69485.1"/>
    <property type="molecule type" value="Genomic_DNA"/>
</dbReference>
<dbReference type="Pfam" id="PF01418">
    <property type="entry name" value="HTH_6"/>
    <property type="match status" value="1"/>
</dbReference>
<reference evidence="6 7" key="1">
    <citation type="submission" date="2017-08" db="EMBL/GenBank/DDBJ databases">
        <title>Complete Genome Sequence of Bacillus kochii Oregon-R-modENCODE STRAIN BDGP4, isolated from Drosophila melanogaster gut.</title>
        <authorList>
            <person name="Wan K.H."/>
            <person name="Yu C."/>
            <person name="Park S."/>
            <person name="Hammonds A.S."/>
            <person name="Booth B.W."/>
            <person name="Celniker S.E."/>
        </authorList>
    </citation>
    <scope>NUCLEOTIDE SEQUENCE [LARGE SCALE GENOMIC DNA]</scope>
    <source>
        <strain evidence="6 7">BDGP4</strain>
    </source>
</reference>
<dbReference type="Pfam" id="PF01380">
    <property type="entry name" value="SIS"/>
    <property type="match status" value="1"/>
</dbReference>
<evidence type="ECO:0000256" key="3">
    <source>
        <dbReference type="ARBA" id="ARBA00023163"/>
    </source>
</evidence>
<keyword evidence="7" id="KW-1185">Reference proteome</keyword>
<dbReference type="InterPro" id="IPR046348">
    <property type="entry name" value="SIS_dom_sf"/>
</dbReference>
<evidence type="ECO:0000259" key="4">
    <source>
        <dbReference type="PROSITE" id="PS51071"/>
    </source>
</evidence>
<organism evidence="6 7">
    <name type="scientific">Cytobacillus kochii</name>
    <dbReference type="NCBI Taxonomy" id="859143"/>
    <lineage>
        <taxon>Bacteria</taxon>
        <taxon>Bacillati</taxon>
        <taxon>Bacillota</taxon>
        <taxon>Bacilli</taxon>
        <taxon>Bacillales</taxon>
        <taxon>Bacillaceae</taxon>
        <taxon>Cytobacillus</taxon>
    </lineage>
</organism>
<dbReference type="PROSITE" id="PS51464">
    <property type="entry name" value="SIS"/>
    <property type="match status" value="1"/>
</dbReference>
<dbReference type="PANTHER" id="PTHR30514:SF18">
    <property type="entry name" value="RPIR-FAMILY TRANSCRIPTIONAL REGULATOR"/>
    <property type="match status" value="1"/>
</dbReference>
<dbReference type="SUPFAM" id="SSF53697">
    <property type="entry name" value="SIS domain"/>
    <property type="match status" value="1"/>
</dbReference>
<dbReference type="Gene3D" id="1.10.10.10">
    <property type="entry name" value="Winged helix-like DNA-binding domain superfamily/Winged helix DNA-binding domain"/>
    <property type="match status" value="1"/>
</dbReference>
<dbReference type="PANTHER" id="PTHR30514">
    <property type="entry name" value="GLUCOKINASE"/>
    <property type="match status" value="1"/>
</dbReference>
<feature type="domain" description="HTH rpiR-type" evidence="4">
    <location>
        <begin position="2"/>
        <end position="78"/>
    </location>
</feature>
<dbReference type="GO" id="GO:0003677">
    <property type="term" value="F:DNA binding"/>
    <property type="evidence" value="ECO:0007669"/>
    <property type="project" value="UniProtKB-KW"/>
</dbReference>
<evidence type="ECO:0000313" key="7">
    <source>
        <dbReference type="Proteomes" id="UP000215137"/>
    </source>
</evidence>
<proteinExistence type="predicted"/>
<accession>A0A248TMX1</accession>
<dbReference type="AlphaFoldDB" id="A0A248TMX1"/>
<dbReference type="InterPro" id="IPR036388">
    <property type="entry name" value="WH-like_DNA-bd_sf"/>
</dbReference>
<dbReference type="GO" id="GO:0003700">
    <property type="term" value="F:DNA-binding transcription factor activity"/>
    <property type="evidence" value="ECO:0007669"/>
    <property type="project" value="InterPro"/>
</dbReference>
<evidence type="ECO:0000259" key="5">
    <source>
        <dbReference type="PROSITE" id="PS51464"/>
    </source>
</evidence>
<name>A0A248TMX1_9BACI</name>
<dbReference type="GO" id="GO:1901135">
    <property type="term" value="P:carbohydrate derivative metabolic process"/>
    <property type="evidence" value="ECO:0007669"/>
    <property type="project" value="InterPro"/>
</dbReference>
<evidence type="ECO:0000313" key="6">
    <source>
        <dbReference type="EMBL" id="ASV69485.1"/>
    </source>
</evidence>
<gene>
    <name evidence="6" type="ORF">CKF48_20510</name>
</gene>
<feature type="domain" description="SIS" evidence="5">
    <location>
        <begin position="125"/>
        <end position="261"/>
    </location>
</feature>
<dbReference type="InterPro" id="IPR001347">
    <property type="entry name" value="SIS_dom"/>
</dbReference>
<sequence>MENIEKLITDQYPIMSKSQKKIATYMLDHKNEIPFLTVAKLAKSTKVSEATVVRFAVFLGFTGYSDLQQYMQSSIQKQLTTTERLRMSSDVYEHEREGVVSLFQDDMANIQLTMEKLDEQQFMRAAQYILEGRRIYISANRSARSLGVFLQYYLNIILGHSELIGAADTVSEQLFKLDEHDVVIGISFARYSMNTIEQVQYAKEHGAKVIAITDHLTSPLVPYADVVLTASSKLPTFIDSFTAPLSLINALIVYLGKERTEVVEERLEKLEDLWERFDIFYRKK</sequence>
<dbReference type="SUPFAM" id="SSF46689">
    <property type="entry name" value="Homeodomain-like"/>
    <property type="match status" value="1"/>
</dbReference>
<evidence type="ECO:0000256" key="1">
    <source>
        <dbReference type="ARBA" id="ARBA00023015"/>
    </source>
</evidence>
<keyword evidence="2" id="KW-0238">DNA-binding</keyword>
<evidence type="ECO:0000256" key="2">
    <source>
        <dbReference type="ARBA" id="ARBA00023125"/>
    </source>
</evidence>
<dbReference type="GO" id="GO:0097367">
    <property type="term" value="F:carbohydrate derivative binding"/>
    <property type="evidence" value="ECO:0007669"/>
    <property type="project" value="InterPro"/>
</dbReference>
<dbReference type="OrthoDB" id="2930at2"/>
<dbReference type="InterPro" id="IPR047640">
    <property type="entry name" value="RpiR-like"/>
</dbReference>
<dbReference type="InterPro" id="IPR035472">
    <property type="entry name" value="RpiR-like_SIS"/>
</dbReference>
<dbReference type="RefSeq" id="WP_095373049.1">
    <property type="nucleotide sequence ID" value="NZ_JARMDJ010000005.1"/>
</dbReference>
<keyword evidence="3" id="KW-0804">Transcription</keyword>